<dbReference type="AlphaFoldDB" id="A0A7S0AZ76"/>
<sequence>MFAGRSSCSPVVAFCRRRSTGCRGFASASAGGPERTTASAGTSSTTTFRQRLARLRSNGTPEIVFGVGLLTLLAADQLLQSQQEAQHHSDREAVLKRLQYDVDADMAKERSDGHTLSAEEESSKPSLFQCRVMTVPKYFDGTKSLMGVEVGDVVEVLEEQVGPGGTYNLCRLVRQEEDKKEIIVSVGWYPMSCLEKIKS</sequence>
<organism evidence="2">
    <name type="scientific">Minutocellus polymorphus</name>
    <dbReference type="NCBI Taxonomy" id="265543"/>
    <lineage>
        <taxon>Eukaryota</taxon>
        <taxon>Sar</taxon>
        <taxon>Stramenopiles</taxon>
        <taxon>Ochrophyta</taxon>
        <taxon>Bacillariophyta</taxon>
        <taxon>Mediophyceae</taxon>
        <taxon>Cymatosirophycidae</taxon>
        <taxon>Cymatosirales</taxon>
        <taxon>Cymatosiraceae</taxon>
        <taxon>Minutocellus</taxon>
    </lineage>
</organism>
<accession>A0A7S0AZ76</accession>
<gene>
    <name evidence="2" type="ORF">MPOL1434_LOCUS10201</name>
</gene>
<feature type="region of interest" description="Disordered" evidence="1">
    <location>
        <begin position="25"/>
        <end position="45"/>
    </location>
</feature>
<name>A0A7S0AZ76_9STRA</name>
<feature type="compositionally biased region" description="Low complexity" evidence="1">
    <location>
        <begin position="36"/>
        <end position="45"/>
    </location>
</feature>
<evidence type="ECO:0000313" key="2">
    <source>
        <dbReference type="EMBL" id="CAD8378768.1"/>
    </source>
</evidence>
<dbReference type="EMBL" id="HBEJ01017457">
    <property type="protein sequence ID" value="CAD8378768.1"/>
    <property type="molecule type" value="Transcribed_RNA"/>
</dbReference>
<evidence type="ECO:0000256" key="1">
    <source>
        <dbReference type="SAM" id="MobiDB-lite"/>
    </source>
</evidence>
<reference evidence="2" key="1">
    <citation type="submission" date="2021-01" db="EMBL/GenBank/DDBJ databases">
        <authorList>
            <person name="Corre E."/>
            <person name="Pelletier E."/>
            <person name="Niang G."/>
            <person name="Scheremetjew M."/>
            <person name="Finn R."/>
            <person name="Kale V."/>
            <person name="Holt S."/>
            <person name="Cochrane G."/>
            <person name="Meng A."/>
            <person name="Brown T."/>
            <person name="Cohen L."/>
        </authorList>
    </citation>
    <scope>NUCLEOTIDE SEQUENCE</scope>
    <source>
        <strain evidence="2">CCMP3303</strain>
    </source>
</reference>
<protein>
    <submittedName>
        <fullName evidence="2">Uncharacterized protein</fullName>
    </submittedName>
</protein>
<proteinExistence type="predicted"/>